<keyword evidence="3" id="KW-1185">Reference proteome</keyword>
<dbReference type="STRING" id="5364.A0A5C3MNI2"/>
<dbReference type="OrthoDB" id="2506088at2759"/>
<evidence type="ECO:0000313" key="3">
    <source>
        <dbReference type="Proteomes" id="UP000305948"/>
    </source>
</evidence>
<organism evidence="2 3">
    <name type="scientific">Heliocybe sulcata</name>
    <dbReference type="NCBI Taxonomy" id="5364"/>
    <lineage>
        <taxon>Eukaryota</taxon>
        <taxon>Fungi</taxon>
        <taxon>Dikarya</taxon>
        <taxon>Basidiomycota</taxon>
        <taxon>Agaricomycotina</taxon>
        <taxon>Agaricomycetes</taxon>
        <taxon>Gloeophyllales</taxon>
        <taxon>Gloeophyllaceae</taxon>
        <taxon>Heliocybe</taxon>
    </lineage>
</organism>
<feature type="compositionally biased region" description="Basic and acidic residues" evidence="1">
    <location>
        <begin position="836"/>
        <end position="845"/>
    </location>
</feature>
<dbReference type="PANTHER" id="PTHR31912:SF34">
    <property type="entry name" value="NOTOCHORD-RELATED PROTEIN"/>
    <property type="match status" value="1"/>
</dbReference>
<name>A0A5C3MNI2_9AGAM</name>
<dbReference type="PANTHER" id="PTHR31912">
    <property type="entry name" value="IP13529P"/>
    <property type="match status" value="1"/>
</dbReference>
<evidence type="ECO:0000313" key="2">
    <source>
        <dbReference type="EMBL" id="TFK45608.1"/>
    </source>
</evidence>
<feature type="region of interest" description="Disordered" evidence="1">
    <location>
        <begin position="780"/>
        <end position="861"/>
    </location>
</feature>
<evidence type="ECO:0000256" key="1">
    <source>
        <dbReference type="SAM" id="MobiDB-lite"/>
    </source>
</evidence>
<dbReference type="Proteomes" id="UP000305948">
    <property type="component" value="Unassembled WGS sequence"/>
</dbReference>
<proteinExistence type="predicted"/>
<reference evidence="2 3" key="1">
    <citation type="journal article" date="2019" name="Nat. Ecol. Evol.">
        <title>Megaphylogeny resolves global patterns of mushroom evolution.</title>
        <authorList>
            <person name="Varga T."/>
            <person name="Krizsan K."/>
            <person name="Foldi C."/>
            <person name="Dima B."/>
            <person name="Sanchez-Garcia M."/>
            <person name="Sanchez-Ramirez S."/>
            <person name="Szollosi G.J."/>
            <person name="Szarkandi J.G."/>
            <person name="Papp V."/>
            <person name="Albert L."/>
            <person name="Andreopoulos W."/>
            <person name="Angelini C."/>
            <person name="Antonin V."/>
            <person name="Barry K.W."/>
            <person name="Bougher N.L."/>
            <person name="Buchanan P."/>
            <person name="Buyck B."/>
            <person name="Bense V."/>
            <person name="Catcheside P."/>
            <person name="Chovatia M."/>
            <person name="Cooper J."/>
            <person name="Damon W."/>
            <person name="Desjardin D."/>
            <person name="Finy P."/>
            <person name="Geml J."/>
            <person name="Haridas S."/>
            <person name="Hughes K."/>
            <person name="Justo A."/>
            <person name="Karasinski D."/>
            <person name="Kautmanova I."/>
            <person name="Kiss B."/>
            <person name="Kocsube S."/>
            <person name="Kotiranta H."/>
            <person name="LaButti K.M."/>
            <person name="Lechner B.E."/>
            <person name="Liimatainen K."/>
            <person name="Lipzen A."/>
            <person name="Lukacs Z."/>
            <person name="Mihaltcheva S."/>
            <person name="Morgado L.N."/>
            <person name="Niskanen T."/>
            <person name="Noordeloos M.E."/>
            <person name="Ohm R.A."/>
            <person name="Ortiz-Santana B."/>
            <person name="Ovrebo C."/>
            <person name="Racz N."/>
            <person name="Riley R."/>
            <person name="Savchenko A."/>
            <person name="Shiryaev A."/>
            <person name="Soop K."/>
            <person name="Spirin V."/>
            <person name="Szebenyi C."/>
            <person name="Tomsovsky M."/>
            <person name="Tulloss R.E."/>
            <person name="Uehling J."/>
            <person name="Grigoriev I.V."/>
            <person name="Vagvolgyi C."/>
            <person name="Papp T."/>
            <person name="Martin F.M."/>
            <person name="Miettinen O."/>
            <person name="Hibbett D.S."/>
            <person name="Nagy L.G."/>
        </authorList>
    </citation>
    <scope>NUCLEOTIDE SEQUENCE [LARGE SCALE GENOMIC DNA]</scope>
    <source>
        <strain evidence="2 3">OMC1185</strain>
    </source>
</reference>
<dbReference type="AlphaFoldDB" id="A0A5C3MNI2"/>
<feature type="compositionally biased region" description="Polar residues" evidence="1">
    <location>
        <begin position="813"/>
        <end position="829"/>
    </location>
</feature>
<protein>
    <submittedName>
        <fullName evidence="2">Uncharacterized protein</fullName>
    </submittedName>
</protein>
<accession>A0A5C3MNI2</accession>
<gene>
    <name evidence="2" type="ORF">OE88DRAFT_1715312</name>
</gene>
<dbReference type="EMBL" id="ML213539">
    <property type="protein sequence ID" value="TFK45608.1"/>
    <property type="molecule type" value="Genomic_DNA"/>
</dbReference>
<sequence length="872" mass="96633">MPNPDRILADGLEFECPPIVVFIDDVSGNSTKQWNVHYSCYLSNGGLPRSAIEKEIHTKFVATSPHASPMEILRAVCETLKSTQSGKPFRVWDCVRRRYVLIRPWLLFLPGDNPMQAEAASHIGMQGNQFCRRCHAGGTKEFKESDEGYPTLMMASTPGVLREAEKTREAIVRQLIMATHAAAEKPLKDAMTATGVKDSFATPLINRLIAMGKTLRRSTEDRAALTPEEVNALLTEELMKHKNAPVVNPLLTLKGFDVHKDTPVEPLHTHLLGLIKYFWAQTVWVLEKSGKFHSFQTHLNSLNQDGLNIPNIMGDYMCRYRGGLIGKHFKTLSQVMAFAVHGLVDRKLQGAWDALGRLTVLIWATGIVNMETHINNLRAAINEVLDCAADCSPALLTNKAKPHILSHLPEDVLRFGPALLMSTERYEKFNRVFRLCSIYSNRQAPSRDIAATFAQLERCRHIVTGGYWFDRSSQRWVCAGKSVKDHIRNHRLDAGLLGGQRICPLLSWEQTGAYAMGLAWASPQEGRWHLGASFVLKNGNVARLGSDVLHITGVSLIFAILTINSLSFGCIREILSAQDASIQSLAVIELSAVEPLLHSSLQLPVIRRTGTLIAVPLSVSTWKPDSGLPLSNIFHQEITAVINTQHDCERGSCRATASRVMQEREETAQTRAVIQHSDSPYSIINMYALHNNLQLQAAVPPHLQLRQPLYPDRTTLHRGAAASLRDTKLQKKLAKEAAIPLAVDEPNDEESVAVAGANGEQHTVQDPWPSNDLFVNAPVRMRGPRGRRGMAASSTLPRQPIPRRTERCGGTTMDPSSSTAGNHDQNSESIGAISDQNRRSGNEQARKRRRAVADPVASEVRETEIREAFDAL</sequence>